<dbReference type="STRING" id="75913.A0A0K0F8Y7"/>
<evidence type="ECO:0000313" key="2">
    <source>
        <dbReference type="Proteomes" id="UP000035680"/>
    </source>
</evidence>
<dbReference type="PANTHER" id="PTHR11362">
    <property type="entry name" value="PHOSPHATIDYLETHANOLAMINE-BINDING PROTEIN"/>
    <property type="match status" value="1"/>
</dbReference>
<dbReference type="PROSITE" id="PS01220">
    <property type="entry name" value="PBP"/>
    <property type="match status" value="1"/>
</dbReference>
<accession>A0A0K0F8Y7</accession>
<dbReference type="Pfam" id="PF01161">
    <property type="entry name" value="PBP"/>
    <property type="match status" value="1"/>
</dbReference>
<dbReference type="InterPro" id="IPR035810">
    <property type="entry name" value="PEBP_euk"/>
</dbReference>
<proteinExistence type="inferred from homology"/>
<evidence type="ECO:0000313" key="3">
    <source>
        <dbReference type="WBParaSite" id="SVE_0528800.1"/>
    </source>
</evidence>
<dbReference type="Proteomes" id="UP000035680">
    <property type="component" value="Unassembled WGS sequence"/>
</dbReference>
<reference evidence="2" key="1">
    <citation type="submission" date="2014-07" db="EMBL/GenBank/DDBJ databases">
        <authorList>
            <person name="Martin A.A"/>
            <person name="De Silva N."/>
        </authorList>
    </citation>
    <scope>NUCLEOTIDE SEQUENCE</scope>
</reference>
<evidence type="ECO:0000256" key="1">
    <source>
        <dbReference type="ARBA" id="ARBA00007091"/>
    </source>
</evidence>
<dbReference type="InterPro" id="IPR036610">
    <property type="entry name" value="PEBP-like_sf"/>
</dbReference>
<dbReference type="InterPro" id="IPR008914">
    <property type="entry name" value="PEBP"/>
</dbReference>
<dbReference type="CDD" id="cd00866">
    <property type="entry name" value="PEBP_euk"/>
    <property type="match status" value="1"/>
</dbReference>
<comment type="similarity">
    <text evidence="1">Belongs to the phosphatidylethanolamine-binding protein family.</text>
</comment>
<dbReference type="InterPro" id="IPR001858">
    <property type="entry name" value="Phosphatidylethanolamine-bd_CS"/>
</dbReference>
<organism evidence="2 3">
    <name type="scientific">Strongyloides venezuelensis</name>
    <name type="common">Threadworm</name>
    <dbReference type="NCBI Taxonomy" id="75913"/>
    <lineage>
        <taxon>Eukaryota</taxon>
        <taxon>Metazoa</taxon>
        <taxon>Ecdysozoa</taxon>
        <taxon>Nematoda</taxon>
        <taxon>Chromadorea</taxon>
        <taxon>Rhabditida</taxon>
        <taxon>Tylenchina</taxon>
        <taxon>Panagrolaimomorpha</taxon>
        <taxon>Strongyloidoidea</taxon>
        <taxon>Strongyloididae</taxon>
        <taxon>Strongyloides</taxon>
    </lineage>
</organism>
<dbReference type="WBParaSite" id="SVE_0528800.1">
    <property type="protein sequence ID" value="SVE_0528800.1"/>
    <property type="gene ID" value="SVE_0528800"/>
</dbReference>
<dbReference type="SUPFAM" id="SSF49777">
    <property type="entry name" value="PEBP-like"/>
    <property type="match status" value="1"/>
</dbReference>
<dbReference type="Gene3D" id="3.90.280.10">
    <property type="entry name" value="PEBP-like"/>
    <property type="match status" value="1"/>
</dbReference>
<protein>
    <submittedName>
        <fullName evidence="3">Phosphatidylethanolamine-binding protein 1 (inferred by orthology to a human protein)</fullName>
    </submittedName>
</protein>
<sequence length="188" mass="21456">MIEEIFLSNHVSPDICNAPNDIVKVVYEECFVDLGKELTPTQVKNKPNVFFECDDSTYYTLVLTDPDAPSRKEPILGECKHWLVMNIPGNNVEKGETIAEYIGSGPPKGTGLHRYIFLVYKQKQKIDTTNETKASNRSRDDRLKWNVKEFSKKYDLDGPLYGNFYQAQYDDYVPILHAQLGSGPQKTN</sequence>
<dbReference type="AlphaFoldDB" id="A0A0K0F8Y7"/>
<keyword evidence="2" id="KW-1185">Reference proteome</keyword>
<name>A0A0K0F8Y7_STRVS</name>
<dbReference type="PANTHER" id="PTHR11362:SF82">
    <property type="entry name" value="PHOSPHATIDYLETHANOLAMINE-BINDING PROTEIN 4"/>
    <property type="match status" value="1"/>
</dbReference>
<reference evidence="3" key="2">
    <citation type="submission" date="2015-08" db="UniProtKB">
        <authorList>
            <consortium name="WormBaseParasite"/>
        </authorList>
    </citation>
    <scope>IDENTIFICATION</scope>
</reference>